<dbReference type="InterPro" id="IPR036390">
    <property type="entry name" value="WH_DNA-bd_sf"/>
</dbReference>
<keyword evidence="2" id="KW-0238">DNA-binding</keyword>
<evidence type="ECO:0000256" key="1">
    <source>
        <dbReference type="ARBA" id="ARBA00023015"/>
    </source>
</evidence>
<name>A0ABT9JHD2_9RHOB</name>
<dbReference type="PANTHER" id="PTHR33204:SF37">
    <property type="entry name" value="HTH-TYPE TRANSCRIPTIONAL REGULATOR YODB"/>
    <property type="match status" value="1"/>
</dbReference>
<evidence type="ECO:0000313" key="5">
    <source>
        <dbReference type="EMBL" id="MDP5309231.1"/>
    </source>
</evidence>
<accession>A0ABT9JHD2</accession>
<sequence length="122" mass="13868">MNIRSDCPIACTLDLIGDRWSLLVLRSLFIGKCRYGELLDMQEKISTNILASRLALLIDNGLIERKAYCEHPPRYDYRLTRKGADLLGVLQEMAIWAEKHLPDLATPPESFLMGAAVQFYPD</sequence>
<dbReference type="InterPro" id="IPR036388">
    <property type="entry name" value="WH-like_DNA-bd_sf"/>
</dbReference>
<protein>
    <submittedName>
        <fullName evidence="5">Helix-turn-helix domain-containing protein</fullName>
    </submittedName>
</protein>
<evidence type="ECO:0000259" key="4">
    <source>
        <dbReference type="PROSITE" id="PS51118"/>
    </source>
</evidence>
<gene>
    <name evidence="5" type="ORF">Q5Y72_19360</name>
</gene>
<dbReference type="InterPro" id="IPR002577">
    <property type="entry name" value="HTH_HxlR"/>
</dbReference>
<evidence type="ECO:0000256" key="2">
    <source>
        <dbReference type="ARBA" id="ARBA00023125"/>
    </source>
</evidence>
<dbReference type="Proteomes" id="UP001224997">
    <property type="component" value="Unassembled WGS sequence"/>
</dbReference>
<dbReference type="SUPFAM" id="SSF46785">
    <property type="entry name" value="Winged helix' DNA-binding domain"/>
    <property type="match status" value="1"/>
</dbReference>
<reference evidence="5 6" key="1">
    <citation type="submission" date="2023-08" db="EMBL/GenBank/DDBJ databases">
        <authorList>
            <person name="Park J.-S."/>
        </authorList>
    </citation>
    <scope>NUCLEOTIDE SEQUENCE [LARGE SCALE GENOMIC DNA]</scope>
    <source>
        <strain evidence="5 6">2205BS29-5</strain>
    </source>
</reference>
<evidence type="ECO:0000313" key="6">
    <source>
        <dbReference type="Proteomes" id="UP001224997"/>
    </source>
</evidence>
<evidence type="ECO:0000256" key="3">
    <source>
        <dbReference type="ARBA" id="ARBA00023163"/>
    </source>
</evidence>
<keyword evidence="3" id="KW-0804">Transcription</keyword>
<keyword evidence="1" id="KW-0805">Transcription regulation</keyword>
<dbReference type="EMBL" id="JAVAMQ010000044">
    <property type="protein sequence ID" value="MDP5309231.1"/>
    <property type="molecule type" value="Genomic_DNA"/>
</dbReference>
<proteinExistence type="predicted"/>
<organism evidence="5 6">
    <name type="scientific">Paracoccus spongiarum</name>
    <dbReference type="NCBI Taxonomy" id="3064387"/>
    <lineage>
        <taxon>Bacteria</taxon>
        <taxon>Pseudomonadati</taxon>
        <taxon>Pseudomonadota</taxon>
        <taxon>Alphaproteobacteria</taxon>
        <taxon>Rhodobacterales</taxon>
        <taxon>Paracoccaceae</taxon>
        <taxon>Paracoccus</taxon>
    </lineage>
</organism>
<feature type="domain" description="HTH hxlR-type" evidence="4">
    <location>
        <begin position="7"/>
        <end position="105"/>
    </location>
</feature>
<dbReference type="RefSeq" id="WP_305965030.1">
    <property type="nucleotide sequence ID" value="NZ_JAVAMQ010000044.1"/>
</dbReference>
<keyword evidence="6" id="KW-1185">Reference proteome</keyword>
<dbReference type="PANTHER" id="PTHR33204">
    <property type="entry name" value="TRANSCRIPTIONAL REGULATOR, MARR FAMILY"/>
    <property type="match status" value="1"/>
</dbReference>
<dbReference type="Pfam" id="PF01638">
    <property type="entry name" value="HxlR"/>
    <property type="match status" value="1"/>
</dbReference>
<dbReference type="Gene3D" id="1.10.10.10">
    <property type="entry name" value="Winged helix-like DNA-binding domain superfamily/Winged helix DNA-binding domain"/>
    <property type="match status" value="1"/>
</dbReference>
<comment type="caution">
    <text evidence="5">The sequence shown here is derived from an EMBL/GenBank/DDBJ whole genome shotgun (WGS) entry which is preliminary data.</text>
</comment>
<dbReference type="PROSITE" id="PS51118">
    <property type="entry name" value="HTH_HXLR"/>
    <property type="match status" value="1"/>
</dbReference>